<name>A0AA43GPK6_9CYAN</name>
<dbReference type="Proteomes" id="UP001159387">
    <property type="component" value="Unassembled WGS sequence"/>
</dbReference>
<dbReference type="CDD" id="cd13128">
    <property type="entry name" value="MATE_Wzx_like"/>
    <property type="match status" value="1"/>
</dbReference>
<dbReference type="GO" id="GO:0016020">
    <property type="term" value="C:membrane"/>
    <property type="evidence" value="ECO:0007669"/>
    <property type="project" value="UniProtKB-SubCell"/>
</dbReference>
<dbReference type="InterPro" id="IPR002797">
    <property type="entry name" value="Polysacc_synth"/>
</dbReference>
<evidence type="ECO:0000256" key="5">
    <source>
        <dbReference type="SAM" id="Phobius"/>
    </source>
</evidence>
<keyword evidence="4 5" id="KW-0472">Membrane</keyword>
<sequence length="460" mass="50433">MLDKYKKNLFSLLDNLVSGRLAILQNIAWLFLDRILRMGVGLFVGVWVARYLGVQQFGIFNYATAFVALFYPLTKLGLDGLVVRSLVREPEIKDKILGTTLWLKLLGGIGCILVTVSCIFLLRHDDHLTVILVAILASGGIFLAFDTLDIWFQSQVQSKYTVLAKNTAFIVTALTKVALIKIQAPLIAFAGAGLAEIVFGAVGLIISYRMNGHSISWHWSPKIAKSLLKESLPLVLSGLTIMIYMKVDQIMLGEMVGAGAVGLYSAAARISEVWYFIPMAISSSVAPGIYSAKEVSEELYYGKIKKLLQMLVLISFAIAVPMSFLSDRIITLLFGNSYADAGAILAIHIWGSLFVFMGFATNSWFIADGLTHLAFRRNLMGAITNVLLNLLLIPAYTGVGAAIATVISQAIASFLSNITHAKTLKLLKLQINCLLPFNFFCTGVKIVIQLLIKFIQHISL</sequence>
<feature type="transmembrane region" description="Helical" evidence="5">
    <location>
        <begin position="99"/>
        <end position="122"/>
    </location>
</feature>
<gene>
    <name evidence="6" type="ORF">NWP17_03275</name>
</gene>
<dbReference type="RefSeq" id="WP_280653480.1">
    <property type="nucleotide sequence ID" value="NZ_JANQDH010000022.1"/>
</dbReference>
<feature type="transmembrane region" description="Helical" evidence="5">
    <location>
        <begin position="386"/>
        <end position="415"/>
    </location>
</feature>
<dbReference type="InterPro" id="IPR052556">
    <property type="entry name" value="PolySynth_Transporter"/>
</dbReference>
<feature type="transmembrane region" description="Helical" evidence="5">
    <location>
        <begin position="311"/>
        <end position="335"/>
    </location>
</feature>
<keyword evidence="7" id="KW-1185">Reference proteome</keyword>
<feature type="transmembrane region" description="Helical" evidence="5">
    <location>
        <begin position="35"/>
        <end position="53"/>
    </location>
</feature>
<protein>
    <submittedName>
        <fullName evidence="6">Flippase</fullName>
    </submittedName>
</protein>
<feature type="transmembrane region" description="Helical" evidence="5">
    <location>
        <begin position="128"/>
        <end position="148"/>
    </location>
</feature>
<keyword evidence="3 5" id="KW-1133">Transmembrane helix</keyword>
<evidence type="ECO:0000313" key="7">
    <source>
        <dbReference type="Proteomes" id="UP001159387"/>
    </source>
</evidence>
<evidence type="ECO:0000256" key="4">
    <source>
        <dbReference type="ARBA" id="ARBA00023136"/>
    </source>
</evidence>
<dbReference type="EMBL" id="JANQDH010000022">
    <property type="protein sequence ID" value="MDH6059465.1"/>
    <property type="molecule type" value="Genomic_DNA"/>
</dbReference>
<proteinExistence type="predicted"/>
<evidence type="ECO:0000313" key="6">
    <source>
        <dbReference type="EMBL" id="MDH6059465.1"/>
    </source>
</evidence>
<accession>A0AA43GPK6</accession>
<comment type="caution">
    <text evidence="6">The sequence shown here is derived from an EMBL/GenBank/DDBJ whole genome shotgun (WGS) entry which is preliminary data.</text>
</comment>
<feature type="transmembrane region" description="Helical" evidence="5">
    <location>
        <begin position="435"/>
        <end position="455"/>
    </location>
</feature>
<organism evidence="6 7">
    <name type="scientific">Chrysosporum bergii ANA360D</name>
    <dbReference type="NCBI Taxonomy" id="617107"/>
    <lineage>
        <taxon>Bacteria</taxon>
        <taxon>Bacillati</taxon>
        <taxon>Cyanobacteriota</taxon>
        <taxon>Cyanophyceae</taxon>
        <taxon>Nostocales</taxon>
        <taxon>Nodulariaceae</taxon>
        <taxon>Chrysosporum</taxon>
    </lineage>
</organism>
<keyword evidence="2 5" id="KW-0812">Transmembrane</keyword>
<dbReference type="PANTHER" id="PTHR43424">
    <property type="entry name" value="LOCUS PUTATIVE PROTEIN 1-RELATED"/>
    <property type="match status" value="1"/>
</dbReference>
<evidence type="ECO:0000256" key="3">
    <source>
        <dbReference type="ARBA" id="ARBA00022989"/>
    </source>
</evidence>
<dbReference type="AlphaFoldDB" id="A0AA43GPK6"/>
<reference evidence="6 7" key="1">
    <citation type="journal article" date="2023" name="J. Phycol.">
        <title>Chrysosporum ovalisporum is synonymous with the true-branching cyanobacterium Umezakia natans (Nostocales/Aphanizomenonaceae).</title>
        <authorList>
            <person name="McGregor G.B."/>
            <person name="Sendall B.C."/>
            <person name="Niiyama Y."/>
            <person name="Tuji A."/>
            <person name="Willis A."/>
        </authorList>
    </citation>
    <scope>NUCLEOTIDE SEQUENCE [LARGE SCALE GENOMIC DNA]</scope>
    <source>
        <strain evidence="6 7">ANA360D</strain>
    </source>
</reference>
<dbReference type="PANTHER" id="PTHR43424:SF1">
    <property type="entry name" value="LOCUS PUTATIVE PROTEIN 1-RELATED"/>
    <property type="match status" value="1"/>
</dbReference>
<comment type="subcellular location">
    <subcellularLocation>
        <location evidence="1">Membrane</location>
        <topology evidence="1">Multi-pass membrane protein</topology>
    </subcellularLocation>
</comment>
<evidence type="ECO:0000256" key="2">
    <source>
        <dbReference type="ARBA" id="ARBA00022692"/>
    </source>
</evidence>
<feature type="transmembrane region" description="Helical" evidence="5">
    <location>
        <begin position="186"/>
        <end position="206"/>
    </location>
</feature>
<feature type="transmembrane region" description="Helical" evidence="5">
    <location>
        <begin position="341"/>
        <end position="365"/>
    </location>
</feature>
<evidence type="ECO:0000256" key="1">
    <source>
        <dbReference type="ARBA" id="ARBA00004141"/>
    </source>
</evidence>
<feature type="transmembrane region" description="Helical" evidence="5">
    <location>
        <begin position="59"/>
        <end position="78"/>
    </location>
</feature>
<dbReference type="Pfam" id="PF01943">
    <property type="entry name" value="Polysacc_synt"/>
    <property type="match status" value="1"/>
</dbReference>